<dbReference type="AlphaFoldDB" id="A0A317V7H0"/>
<evidence type="ECO:0000313" key="2">
    <source>
        <dbReference type="Proteomes" id="UP000246702"/>
    </source>
</evidence>
<organism evidence="1 2">
    <name type="scientific">Aspergillus sclerotioniger CBS 115572</name>
    <dbReference type="NCBI Taxonomy" id="1450535"/>
    <lineage>
        <taxon>Eukaryota</taxon>
        <taxon>Fungi</taxon>
        <taxon>Dikarya</taxon>
        <taxon>Ascomycota</taxon>
        <taxon>Pezizomycotina</taxon>
        <taxon>Eurotiomycetes</taxon>
        <taxon>Eurotiomycetidae</taxon>
        <taxon>Eurotiales</taxon>
        <taxon>Aspergillaceae</taxon>
        <taxon>Aspergillus</taxon>
        <taxon>Aspergillus subgen. Circumdati</taxon>
    </lineage>
</organism>
<comment type="caution">
    <text evidence="1">The sequence shown here is derived from an EMBL/GenBank/DDBJ whole genome shotgun (WGS) entry which is preliminary data.</text>
</comment>
<dbReference type="EMBL" id="MSFK01000043">
    <property type="protein sequence ID" value="PWY68998.1"/>
    <property type="molecule type" value="Genomic_DNA"/>
</dbReference>
<dbReference type="RefSeq" id="XP_025462313.1">
    <property type="nucleotide sequence ID" value="XM_025610389.1"/>
</dbReference>
<dbReference type="OrthoDB" id="2544694at2759"/>
<reference evidence="1 2" key="1">
    <citation type="submission" date="2016-12" db="EMBL/GenBank/DDBJ databases">
        <title>The genomes of Aspergillus section Nigri reveals drivers in fungal speciation.</title>
        <authorList>
            <consortium name="DOE Joint Genome Institute"/>
            <person name="Vesth T.C."/>
            <person name="Nybo J."/>
            <person name="Theobald S."/>
            <person name="Brandl J."/>
            <person name="Frisvad J.C."/>
            <person name="Nielsen K.F."/>
            <person name="Lyhne E.K."/>
            <person name="Kogle M.E."/>
            <person name="Kuo A."/>
            <person name="Riley R."/>
            <person name="Clum A."/>
            <person name="Nolan M."/>
            <person name="Lipzen A."/>
            <person name="Salamov A."/>
            <person name="Henrissat B."/>
            <person name="Wiebenga A."/>
            <person name="De Vries R.P."/>
            <person name="Grigoriev I.V."/>
            <person name="Mortensen U.H."/>
            <person name="Andersen M.R."/>
            <person name="Baker S.E."/>
        </authorList>
    </citation>
    <scope>NUCLEOTIDE SEQUENCE [LARGE SCALE GENOMIC DNA]</scope>
    <source>
        <strain evidence="1 2">CBS 115572</strain>
    </source>
</reference>
<evidence type="ECO:0000313" key="1">
    <source>
        <dbReference type="EMBL" id="PWY68998.1"/>
    </source>
</evidence>
<gene>
    <name evidence="1" type="ORF">BO94DRAFT_527516</name>
</gene>
<dbReference type="Pfam" id="PF11578">
    <property type="entry name" value="DUF3237"/>
    <property type="match status" value="1"/>
</dbReference>
<accession>A0A317V7H0</accession>
<name>A0A317V7H0_9EURO</name>
<keyword evidence="2" id="KW-1185">Reference proteome</keyword>
<protein>
    <submittedName>
        <fullName evidence="1">Uncharacterized protein</fullName>
    </submittedName>
</protein>
<proteinExistence type="predicted"/>
<dbReference type="STRING" id="1450535.A0A317V7H0"/>
<dbReference type="Proteomes" id="UP000246702">
    <property type="component" value="Unassembled WGS sequence"/>
</dbReference>
<sequence length="169" mass="18939">MPPPQTTHIFTLRVQAGTESLNASHPQSKISRHITSLVGGFLRGVPGTRAEGFNATLVTGGSDWVLRDEASNIIHLDVRTQGRTDSGDGVYIQYKGHLVLDKQSRKFMSRDGDAEMTAFGDHDWWVVVGFEVSDPGYEWVQRTMFFGRGRFYVEGDLRAVEYEVFAVQN</sequence>
<dbReference type="GeneID" id="37112532"/>
<dbReference type="Gene3D" id="2.40.160.20">
    <property type="match status" value="1"/>
</dbReference>